<protein>
    <submittedName>
        <fullName evidence="13">Reverse transcriptase (RNA-dependent DNA polymerase)</fullName>
    </submittedName>
</protein>
<keyword evidence="4" id="KW-0378">Hydrolase</keyword>
<keyword evidence="5" id="KW-0460">Magnesium</keyword>
<dbReference type="Proteomes" id="UP001458880">
    <property type="component" value="Unassembled WGS sequence"/>
</dbReference>
<dbReference type="Pfam" id="PF25597">
    <property type="entry name" value="SH3_retrovirus"/>
    <property type="match status" value="1"/>
</dbReference>
<evidence type="ECO:0000256" key="3">
    <source>
        <dbReference type="ARBA" id="ARBA00022759"/>
    </source>
</evidence>
<dbReference type="InterPro" id="IPR012337">
    <property type="entry name" value="RNaseH-like_sf"/>
</dbReference>
<dbReference type="EMBL" id="JASPKY010000121">
    <property type="protein sequence ID" value="KAK9732218.1"/>
    <property type="molecule type" value="Genomic_DNA"/>
</dbReference>
<keyword evidence="14" id="KW-1185">Reference proteome</keyword>
<dbReference type="AlphaFoldDB" id="A0AAW1LEA2"/>
<evidence type="ECO:0000313" key="13">
    <source>
        <dbReference type="EMBL" id="KAK9732218.1"/>
    </source>
</evidence>
<comment type="caution">
    <text evidence="13">The sequence shown here is derived from an EMBL/GenBank/DDBJ whole genome shotgun (WGS) entry which is preliminary data.</text>
</comment>
<dbReference type="GO" id="GO:0003887">
    <property type="term" value="F:DNA-directed DNA polymerase activity"/>
    <property type="evidence" value="ECO:0007669"/>
    <property type="project" value="UniProtKB-KW"/>
</dbReference>
<dbReference type="GO" id="GO:0003676">
    <property type="term" value="F:nucleic acid binding"/>
    <property type="evidence" value="ECO:0007669"/>
    <property type="project" value="InterPro"/>
</dbReference>
<keyword evidence="8" id="KW-0239">DNA-directed DNA polymerase</keyword>
<evidence type="ECO:0000256" key="2">
    <source>
        <dbReference type="ARBA" id="ARBA00022723"/>
    </source>
</evidence>
<keyword evidence="3" id="KW-0255">Endonuclease</keyword>
<feature type="domain" description="Reverse transcriptase Ty1/copia-type" evidence="11">
    <location>
        <begin position="197"/>
        <end position="279"/>
    </location>
</feature>
<evidence type="ECO:0000256" key="9">
    <source>
        <dbReference type="ARBA" id="ARBA00023172"/>
    </source>
</evidence>
<evidence type="ECO:0000259" key="12">
    <source>
        <dbReference type="Pfam" id="PF25597"/>
    </source>
</evidence>
<keyword evidence="7 13" id="KW-0695">RNA-directed DNA polymerase</keyword>
<evidence type="ECO:0000256" key="8">
    <source>
        <dbReference type="ARBA" id="ARBA00022932"/>
    </source>
</evidence>
<dbReference type="GO" id="GO:0006310">
    <property type="term" value="P:DNA recombination"/>
    <property type="evidence" value="ECO:0007669"/>
    <property type="project" value="UniProtKB-KW"/>
</dbReference>
<evidence type="ECO:0000313" key="14">
    <source>
        <dbReference type="Proteomes" id="UP001458880"/>
    </source>
</evidence>
<evidence type="ECO:0000256" key="10">
    <source>
        <dbReference type="ARBA" id="ARBA00023268"/>
    </source>
</evidence>
<evidence type="ECO:0000256" key="1">
    <source>
        <dbReference type="ARBA" id="ARBA00022722"/>
    </source>
</evidence>
<dbReference type="InterPro" id="IPR036397">
    <property type="entry name" value="RNaseH_sf"/>
</dbReference>
<keyword evidence="6" id="KW-0229">DNA integration</keyword>
<dbReference type="InterPro" id="IPR013103">
    <property type="entry name" value="RVT_2"/>
</dbReference>
<evidence type="ECO:0000256" key="6">
    <source>
        <dbReference type="ARBA" id="ARBA00022908"/>
    </source>
</evidence>
<dbReference type="PANTHER" id="PTHR42648">
    <property type="entry name" value="TRANSPOSASE, PUTATIVE-RELATED"/>
    <property type="match status" value="1"/>
</dbReference>
<dbReference type="Gene3D" id="3.30.420.10">
    <property type="entry name" value="Ribonuclease H-like superfamily/Ribonuclease H"/>
    <property type="match status" value="1"/>
</dbReference>
<reference evidence="13 14" key="1">
    <citation type="journal article" date="2024" name="BMC Genomics">
        <title>De novo assembly and annotation of Popillia japonica's genome with initial clues to its potential as an invasive pest.</title>
        <authorList>
            <person name="Cucini C."/>
            <person name="Boschi S."/>
            <person name="Funari R."/>
            <person name="Cardaioli E."/>
            <person name="Iannotti N."/>
            <person name="Marturano G."/>
            <person name="Paoli F."/>
            <person name="Bruttini M."/>
            <person name="Carapelli A."/>
            <person name="Frati F."/>
            <person name="Nardi F."/>
        </authorList>
    </citation>
    <scope>NUCLEOTIDE SEQUENCE [LARGE SCALE GENOMIC DNA]</scope>
    <source>
        <strain evidence="13">DMR45628</strain>
    </source>
</reference>
<dbReference type="GO" id="GO:0016787">
    <property type="term" value="F:hydrolase activity"/>
    <property type="evidence" value="ECO:0007669"/>
    <property type="project" value="UniProtKB-KW"/>
</dbReference>
<keyword evidence="8" id="KW-0808">Transferase</keyword>
<keyword evidence="9" id="KW-0233">DNA recombination</keyword>
<evidence type="ECO:0000259" key="11">
    <source>
        <dbReference type="Pfam" id="PF07727"/>
    </source>
</evidence>
<dbReference type="GO" id="GO:0046872">
    <property type="term" value="F:metal ion binding"/>
    <property type="evidence" value="ECO:0007669"/>
    <property type="project" value="UniProtKB-KW"/>
</dbReference>
<keyword evidence="10" id="KW-0511">Multifunctional enzyme</keyword>
<gene>
    <name evidence="13" type="ORF">QE152_g13074</name>
</gene>
<evidence type="ECO:0000256" key="4">
    <source>
        <dbReference type="ARBA" id="ARBA00022801"/>
    </source>
</evidence>
<keyword evidence="8" id="KW-0548">Nucleotidyltransferase</keyword>
<dbReference type="Pfam" id="PF07727">
    <property type="entry name" value="RVT_2"/>
    <property type="match status" value="1"/>
</dbReference>
<evidence type="ECO:0000256" key="5">
    <source>
        <dbReference type="ARBA" id="ARBA00022842"/>
    </source>
</evidence>
<dbReference type="InterPro" id="IPR039537">
    <property type="entry name" value="Retrotran_Ty1/copia-like"/>
</dbReference>
<accession>A0AAW1LEA2</accession>
<proteinExistence type="predicted"/>
<dbReference type="GO" id="GO:0004519">
    <property type="term" value="F:endonuclease activity"/>
    <property type="evidence" value="ECO:0007669"/>
    <property type="project" value="UniProtKB-KW"/>
</dbReference>
<sequence>MHGGNCEPYLWPEAVNCALYVLNRTPNSQISKKTPFEAWAGRKPDLEHIRVFGSVAYTHVPDQRRSKLDVKSRKLILVGYDGESNNYRLFDPMLKVIKIQTERSYMSFEFENANVKDNGDIASERSGDKEEEEYLEEIELEQVPNLRPRQNIKPPKRYELNLVETDIPQTYEEAMKSSDSINWHKAIDEELSALDRNETWEMVPTPDDKNIIRYKWVFKVKKKPSGDVERCKARLCAKGFSQINGEDYRETYAPTARFDTVTMALANAAKEKHHIIQFDDHRICFQISKWCSNMEHSSSKLCGLVNNGGRIYCSLGSNKGSSLGQAAVK</sequence>
<feature type="domain" description="Retroviral polymerase SH3-like" evidence="12">
    <location>
        <begin position="54"/>
        <end position="97"/>
    </location>
</feature>
<keyword evidence="2" id="KW-0479">Metal-binding</keyword>
<dbReference type="SUPFAM" id="SSF53098">
    <property type="entry name" value="Ribonuclease H-like"/>
    <property type="match status" value="1"/>
</dbReference>
<dbReference type="GO" id="GO:0003964">
    <property type="term" value="F:RNA-directed DNA polymerase activity"/>
    <property type="evidence" value="ECO:0007669"/>
    <property type="project" value="UniProtKB-KW"/>
</dbReference>
<dbReference type="InterPro" id="IPR057670">
    <property type="entry name" value="SH3_retrovirus"/>
</dbReference>
<organism evidence="13 14">
    <name type="scientific">Popillia japonica</name>
    <name type="common">Japanese beetle</name>
    <dbReference type="NCBI Taxonomy" id="7064"/>
    <lineage>
        <taxon>Eukaryota</taxon>
        <taxon>Metazoa</taxon>
        <taxon>Ecdysozoa</taxon>
        <taxon>Arthropoda</taxon>
        <taxon>Hexapoda</taxon>
        <taxon>Insecta</taxon>
        <taxon>Pterygota</taxon>
        <taxon>Neoptera</taxon>
        <taxon>Endopterygota</taxon>
        <taxon>Coleoptera</taxon>
        <taxon>Polyphaga</taxon>
        <taxon>Scarabaeiformia</taxon>
        <taxon>Scarabaeidae</taxon>
        <taxon>Rutelinae</taxon>
        <taxon>Popillia</taxon>
    </lineage>
</organism>
<name>A0AAW1LEA2_POPJA</name>
<evidence type="ECO:0000256" key="7">
    <source>
        <dbReference type="ARBA" id="ARBA00022918"/>
    </source>
</evidence>
<keyword evidence="1" id="KW-0540">Nuclease</keyword>
<dbReference type="PANTHER" id="PTHR42648:SF11">
    <property type="entry name" value="TRANSPOSON TY4-P GAG-POL POLYPROTEIN"/>
    <property type="match status" value="1"/>
</dbReference>
<dbReference type="GO" id="GO:0015074">
    <property type="term" value="P:DNA integration"/>
    <property type="evidence" value="ECO:0007669"/>
    <property type="project" value="UniProtKB-KW"/>
</dbReference>